<dbReference type="Proteomes" id="UP000663851">
    <property type="component" value="Unassembled WGS sequence"/>
</dbReference>
<accession>A0A819YBF3</accession>
<feature type="compositionally biased region" description="Polar residues" evidence="5">
    <location>
        <begin position="261"/>
        <end position="281"/>
    </location>
</feature>
<evidence type="ECO:0000313" key="12">
    <source>
        <dbReference type="EMBL" id="CAF4581925.1"/>
    </source>
</evidence>
<evidence type="ECO:0000256" key="6">
    <source>
        <dbReference type="SAM" id="Phobius"/>
    </source>
</evidence>
<evidence type="ECO:0000256" key="3">
    <source>
        <dbReference type="ARBA" id="ARBA00022989"/>
    </source>
</evidence>
<evidence type="ECO:0000313" key="9">
    <source>
        <dbReference type="EMBL" id="CAF4157004.1"/>
    </source>
</evidence>
<comment type="caution">
    <text evidence="9">The sequence shown here is derived from an EMBL/GenBank/DDBJ whole genome shotgun (WGS) entry which is preliminary data.</text>
</comment>
<feature type="chain" id="PRO_5035620196" description="Neurexin/syndecan/glycophorin C domain-containing protein" evidence="7">
    <location>
        <begin position="19"/>
        <end position="288"/>
    </location>
</feature>
<proteinExistence type="predicted"/>
<feature type="signal peptide" evidence="7">
    <location>
        <begin position="1"/>
        <end position="18"/>
    </location>
</feature>
<dbReference type="Proteomes" id="UP000663873">
    <property type="component" value="Unassembled WGS sequence"/>
</dbReference>
<dbReference type="SMART" id="SM00294">
    <property type="entry name" value="4.1m"/>
    <property type="match status" value="1"/>
</dbReference>
<dbReference type="EMBL" id="CAJOBP010003953">
    <property type="protein sequence ID" value="CAF4424527.1"/>
    <property type="molecule type" value="Genomic_DNA"/>
</dbReference>
<keyword evidence="4 6" id="KW-0472">Membrane</keyword>
<evidence type="ECO:0000256" key="2">
    <source>
        <dbReference type="ARBA" id="ARBA00022692"/>
    </source>
</evidence>
<dbReference type="Proteomes" id="UP000663862">
    <property type="component" value="Unassembled WGS sequence"/>
</dbReference>
<evidence type="ECO:0000313" key="13">
    <source>
        <dbReference type="Proteomes" id="UP000663851"/>
    </source>
</evidence>
<evidence type="ECO:0000256" key="1">
    <source>
        <dbReference type="ARBA" id="ARBA00004167"/>
    </source>
</evidence>
<keyword evidence="14" id="KW-1185">Reference proteome</keyword>
<dbReference type="EMBL" id="CAJOBR010001139">
    <property type="protein sequence ID" value="CAF4581925.1"/>
    <property type="molecule type" value="Genomic_DNA"/>
</dbReference>
<reference evidence="9" key="1">
    <citation type="submission" date="2021-02" db="EMBL/GenBank/DDBJ databases">
        <authorList>
            <person name="Nowell W R."/>
        </authorList>
    </citation>
    <scope>NUCLEOTIDE SEQUENCE</scope>
</reference>
<keyword evidence="3 6" id="KW-1133">Transmembrane helix</keyword>
<protein>
    <recommendedName>
        <fullName evidence="8">Neurexin/syndecan/glycophorin C domain-containing protein</fullName>
    </recommendedName>
</protein>
<feature type="transmembrane region" description="Helical" evidence="6">
    <location>
        <begin position="204"/>
        <end position="226"/>
    </location>
</feature>
<feature type="domain" description="Neurexin/syndecan/glycophorin C" evidence="8">
    <location>
        <begin position="225"/>
        <end position="243"/>
    </location>
</feature>
<evidence type="ECO:0000256" key="7">
    <source>
        <dbReference type="SAM" id="SignalP"/>
    </source>
</evidence>
<keyword evidence="7" id="KW-0732">Signal</keyword>
<evidence type="ECO:0000259" key="8">
    <source>
        <dbReference type="SMART" id="SM00294"/>
    </source>
</evidence>
<evidence type="ECO:0000256" key="5">
    <source>
        <dbReference type="SAM" id="MobiDB-lite"/>
    </source>
</evidence>
<evidence type="ECO:0000313" key="14">
    <source>
        <dbReference type="Proteomes" id="UP000663873"/>
    </source>
</evidence>
<comment type="subcellular location">
    <subcellularLocation>
        <location evidence="1">Membrane</location>
        <topology evidence="1">Single-pass membrane protein</topology>
    </subcellularLocation>
</comment>
<dbReference type="EMBL" id="CAJOBQ010001197">
    <property type="protein sequence ID" value="CAF4465154.1"/>
    <property type="molecule type" value="Genomic_DNA"/>
</dbReference>
<gene>
    <name evidence="9" type="ORF">HFQ381_LOCUS4718</name>
    <name evidence="12" type="ORF">QYT958_LOCUS10323</name>
    <name evidence="11" type="ORF">TSG867_LOCUS18157</name>
    <name evidence="10" type="ORF">UJA718_LOCUS20847</name>
</gene>
<feature type="region of interest" description="Disordered" evidence="5">
    <location>
        <begin position="249"/>
        <end position="288"/>
    </location>
</feature>
<sequence length="288" mass="31973">MIIIYLIIFIISIDGITTENHSASHFILSRSCQTTNSEPERIFIESGHQYYFHLFDSSFLSSFLPLLPLSFCKHQQTIYHSSSGFDIFRSSPRFFFTGIVTSEQTSAFHQKNAVPFFIDQPISKSIAKLMSPNENNRLTDSDSNQLTMAAATVNSLLSTTITTTTTAAAATTATTATTTAISNVSLLQASLSATQQGTNRTFNITLLIGCISASIILIIIIICAFVKYRNRDEGSYKIDESKNFVLTPRIDKHDKSGSHGKISSSQQHRQKLISSNEQNGVDSREWYV</sequence>
<dbReference type="AlphaFoldDB" id="A0A819YBF3"/>
<evidence type="ECO:0000256" key="4">
    <source>
        <dbReference type="ARBA" id="ARBA00023136"/>
    </source>
</evidence>
<dbReference type="GO" id="GO:0016020">
    <property type="term" value="C:membrane"/>
    <property type="evidence" value="ECO:0007669"/>
    <property type="project" value="UniProtKB-SubCell"/>
</dbReference>
<keyword evidence="2 6" id="KW-0812">Transmembrane</keyword>
<dbReference type="Proteomes" id="UP000663848">
    <property type="component" value="Unassembled WGS sequence"/>
</dbReference>
<evidence type="ECO:0000313" key="10">
    <source>
        <dbReference type="EMBL" id="CAF4424527.1"/>
    </source>
</evidence>
<dbReference type="EMBL" id="CAJOBO010000189">
    <property type="protein sequence ID" value="CAF4157004.1"/>
    <property type="molecule type" value="Genomic_DNA"/>
</dbReference>
<organism evidence="9 13">
    <name type="scientific">Rotaria socialis</name>
    <dbReference type="NCBI Taxonomy" id="392032"/>
    <lineage>
        <taxon>Eukaryota</taxon>
        <taxon>Metazoa</taxon>
        <taxon>Spiralia</taxon>
        <taxon>Gnathifera</taxon>
        <taxon>Rotifera</taxon>
        <taxon>Eurotatoria</taxon>
        <taxon>Bdelloidea</taxon>
        <taxon>Philodinida</taxon>
        <taxon>Philodinidae</taxon>
        <taxon>Rotaria</taxon>
    </lineage>
</organism>
<name>A0A819YBF3_9BILA</name>
<evidence type="ECO:0000313" key="11">
    <source>
        <dbReference type="EMBL" id="CAF4465154.1"/>
    </source>
</evidence>
<dbReference type="InterPro" id="IPR003585">
    <property type="entry name" value="Neurexin-like"/>
</dbReference>